<accession>A0A1U9KAM6</accession>
<evidence type="ECO:0000256" key="2">
    <source>
        <dbReference type="ARBA" id="ARBA00008787"/>
    </source>
</evidence>
<keyword evidence="7" id="KW-0969">Cilium</keyword>
<dbReference type="EMBL" id="CP019699">
    <property type="protein sequence ID" value="AQS57088.1"/>
    <property type="molecule type" value="Genomic_DNA"/>
</dbReference>
<keyword evidence="8" id="KW-1185">Reference proteome</keyword>
<protein>
    <recommendedName>
        <fullName evidence="6">Flagellar secretion chaperone FliS</fullName>
    </recommendedName>
</protein>
<dbReference type="PANTHER" id="PTHR34773">
    <property type="entry name" value="FLAGELLAR SECRETION CHAPERONE FLIS"/>
    <property type="match status" value="1"/>
</dbReference>
<evidence type="ECO:0000256" key="6">
    <source>
        <dbReference type="PIRNR" id="PIRNR039090"/>
    </source>
</evidence>
<evidence type="ECO:0000313" key="8">
    <source>
        <dbReference type="Proteomes" id="UP000188603"/>
    </source>
</evidence>
<proteinExistence type="inferred from homology"/>
<dbReference type="PIRSF" id="PIRSF039090">
    <property type="entry name" value="Flis"/>
    <property type="match status" value="1"/>
</dbReference>
<keyword evidence="7" id="KW-0282">Flagellum</keyword>
<dbReference type="OrthoDB" id="1524959at2"/>
<evidence type="ECO:0000256" key="1">
    <source>
        <dbReference type="ARBA" id="ARBA00004514"/>
    </source>
</evidence>
<dbReference type="InterPro" id="IPR036584">
    <property type="entry name" value="FliS_sf"/>
</dbReference>
<dbReference type="Proteomes" id="UP000188603">
    <property type="component" value="Chromosome"/>
</dbReference>
<gene>
    <name evidence="7" type="ORF">B0W44_16355</name>
</gene>
<keyword evidence="7" id="KW-0966">Cell projection</keyword>
<dbReference type="AlphaFoldDB" id="A0A1U9KAM6"/>
<dbReference type="CDD" id="cd16098">
    <property type="entry name" value="FliS"/>
    <property type="match status" value="1"/>
</dbReference>
<evidence type="ECO:0000256" key="3">
    <source>
        <dbReference type="ARBA" id="ARBA00022490"/>
    </source>
</evidence>
<comment type="subcellular location">
    <subcellularLocation>
        <location evidence="1 6">Cytoplasm</location>
        <location evidence="1 6">Cytosol</location>
    </subcellularLocation>
</comment>
<keyword evidence="5" id="KW-0143">Chaperone</keyword>
<dbReference type="STRING" id="1471761.B0W44_16355"/>
<dbReference type="NCBIfam" id="TIGR00208">
    <property type="entry name" value="fliS"/>
    <property type="match status" value="1"/>
</dbReference>
<comment type="similarity">
    <text evidence="2 6">Belongs to the FliS family.</text>
</comment>
<name>A0A1U9KAM6_9BACL</name>
<dbReference type="PANTHER" id="PTHR34773:SF1">
    <property type="entry name" value="FLAGELLAR SECRETION CHAPERONE FLIS"/>
    <property type="match status" value="1"/>
</dbReference>
<dbReference type="GO" id="GO:0071973">
    <property type="term" value="P:bacterial-type flagellum-dependent cell motility"/>
    <property type="evidence" value="ECO:0007669"/>
    <property type="project" value="TreeGrafter"/>
</dbReference>
<keyword evidence="3 6" id="KW-0963">Cytoplasm</keyword>
<reference evidence="7 8" key="1">
    <citation type="journal article" date="2015" name="Int. J. Syst. Evol. Microbiol.">
        <title>Novibacillus thermophilus gen. nov., sp. nov., a Gram-staining-negative and moderately thermophilic member of the family Thermoactinomycetaceae.</title>
        <authorList>
            <person name="Yang G."/>
            <person name="Chen J."/>
            <person name="Zhou S."/>
        </authorList>
    </citation>
    <scope>NUCLEOTIDE SEQUENCE [LARGE SCALE GENOMIC DNA]</scope>
    <source>
        <strain evidence="7 8">SG-1</strain>
    </source>
</reference>
<dbReference type="Pfam" id="PF02561">
    <property type="entry name" value="FliS"/>
    <property type="match status" value="1"/>
</dbReference>
<sequence>MAYHNAQQVYLRNQYETASPAELTLQLYNGAIRFLGQAREAIERQEIETANDRLHRTQDIIQELMLTLDTSVNVGRQLEALYDYMLFRLTQANVKKDAAVVEEVTGLLTELRDAWKEVVKYARQQASVEAGL</sequence>
<dbReference type="RefSeq" id="WP_077720946.1">
    <property type="nucleotide sequence ID" value="NZ_CP019699.1"/>
</dbReference>
<evidence type="ECO:0000256" key="4">
    <source>
        <dbReference type="ARBA" id="ARBA00022795"/>
    </source>
</evidence>
<evidence type="ECO:0000256" key="5">
    <source>
        <dbReference type="ARBA" id="ARBA00023186"/>
    </source>
</evidence>
<dbReference type="SUPFAM" id="SSF101116">
    <property type="entry name" value="Flagellar export chaperone FliS"/>
    <property type="match status" value="1"/>
</dbReference>
<keyword evidence="4 6" id="KW-1005">Bacterial flagellum biogenesis</keyword>
<dbReference type="GO" id="GO:0005829">
    <property type="term" value="C:cytosol"/>
    <property type="evidence" value="ECO:0007669"/>
    <property type="project" value="UniProtKB-SubCell"/>
</dbReference>
<evidence type="ECO:0000313" key="7">
    <source>
        <dbReference type="EMBL" id="AQS57088.1"/>
    </source>
</evidence>
<dbReference type="InterPro" id="IPR003713">
    <property type="entry name" value="FliS"/>
</dbReference>
<dbReference type="KEGG" id="ntr:B0W44_16355"/>
<organism evidence="7 8">
    <name type="scientific">Novibacillus thermophilus</name>
    <dbReference type="NCBI Taxonomy" id="1471761"/>
    <lineage>
        <taxon>Bacteria</taxon>
        <taxon>Bacillati</taxon>
        <taxon>Bacillota</taxon>
        <taxon>Bacilli</taxon>
        <taxon>Bacillales</taxon>
        <taxon>Thermoactinomycetaceae</taxon>
        <taxon>Novibacillus</taxon>
    </lineage>
</organism>
<dbReference type="GO" id="GO:0044780">
    <property type="term" value="P:bacterial-type flagellum assembly"/>
    <property type="evidence" value="ECO:0007669"/>
    <property type="project" value="InterPro"/>
</dbReference>
<dbReference type="Gene3D" id="1.20.120.340">
    <property type="entry name" value="Flagellar protein FliS"/>
    <property type="match status" value="1"/>
</dbReference>